<dbReference type="AlphaFoldDB" id="A0A6J4TQH3"/>
<organism evidence="2">
    <name type="scientific">uncultured Solirubrobacteraceae bacterium</name>
    <dbReference type="NCBI Taxonomy" id="1162706"/>
    <lineage>
        <taxon>Bacteria</taxon>
        <taxon>Bacillati</taxon>
        <taxon>Actinomycetota</taxon>
        <taxon>Thermoleophilia</taxon>
        <taxon>Solirubrobacterales</taxon>
        <taxon>Solirubrobacteraceae</taxon>
        <taxon>environmental samples</taxon>
    </lineage>
</organism>
<feature type="region of interest" description="Disordered" evidence="1">
    <location>
        <begin position="75"/>
        <end position="107"/>
    </location>
</feature>
<protein>
    <submittedName>
        <fullName evidence="2">Uncharacterized protein</fullName>
    </submittedName>
</protein>
<feature type="region of interest" description="Disordered" evidence="1">
    <location>
        <begin position="1"/>
        <end position="53"/>
    </location>
</feature>
<feature type="compositionally biased region" description="Polar residues" evidence="1">
    <location>
        <begin position="1"/>
        <end position="14"/>
    </location>
</feature>
<name>A0A6J4TQH3_9ACTN</name>
<evidence type="ECO:0000256" key="1">
    <source>
        <dbReference type="SAM" id="MobiDB-lite"/>
    </source>
</evidence>
<gene>
    <name evidence="2" type="ORF">AVDCRST_MAG85-3411</name>
</gene>
<sequence length="121" mass="12172">MTSLTVPVSETASLPSPDELVRPATVDSVSVPWSTSRSTSTSSPTASTSLTPGLRALEVSSGVDGALGNVSAGASLTASTRTPRSAGAPLSSPSSARNSTVRDAPGAWLVVSKVTDRSICW</sequence>
<dbReference type="EMBL" id="CADCVT010000375">
    <property type="protein sequence ID" value="CAA9527943.1"/>
    <property type="molecule type" value="Genomic_DNA"/>
</dbReference>
<feature type="compositionally biased region" description="Low complexity" evidence="1">
    <location>
        <begin position="28"/>
        <end position="52"/>
    </location>
</feature>
<reference evidence="2" key="1">
    <citation type="submission" date="2020-02" db="EMBL/GenBank/DDBJ databases">
        <authorList>
            <person name="Meier V. D."/>
        </authorList>
    </citation>
    <scope>NUCLEOTIDE SEQUENCE</scope>
    <source>
        <strain evidence="2">AVDCRST_MAG85</strain>
    </source>
</reference>
<feature type="compositionally biased region" description="Low complexity" evidence="1">
    <location>
        <begin position="83"/>
        <end position="96"/>
    </location>
</feature>
<accession>A0A6J4TQH3</accession>
<proteinExistence type="predicted"/>
<evidence type="ECO:0000313" key="2">
    <source>
        <dbReference type="EMBL" id="CAA9527943.1"/>
    </source>
</evidence>